<dbReference type="Proteomes" id="UP000323136">
    <property type="component" value="Unassembled WGS sequence"/>
</dbReference>
<feature type="domain" description="SMP-30/Gluconolactonase/LRE-like region" evidence="4">
    <location>
        <begin position="44"/>
        <end position="287"/>
    </location>
</feature>
<dbReference type="Pfam" id="PF08450">
    <property type="entry name" value="SGL"/>
    <property type="match status" value="1"/>
</dbReference>
<feature type="binding site" evidence="3">
    <location>
        <position position="129"/>
    </location>
    <ligand>
        <name>substrate</name>
    </ligand>
</feature>
<comment type="caution">
    <text evidence="5">The sequence shown here is derived from an EMBL/GenBank/DDBJ whole genome shotgun (WGS) entry which is preliminary data.</text>
</comment>
<gene>
    <name evidence="5" type="ORF">C7447_103355</name>
</gene>
<dbReference type="RefSeq" id="WP_148870512.1">
    <property type="nucleotide sequence ID" value="NZ_VNIA01000003.1"/>
</dbReference>
<feature type="binding site" evidence="3">
    <location>
        <position position="131"/>
    </location>
    <ligand>
        <name>substrate</name>
    </ligand>
</feature>
<protein>
    <submittedName>
        <fullName evidence="5">Sugar lactone lactonase YvrE</fullName>
    </submittedName>
</protein>
<comment type="similarity">
    <text evidence="1">Belongs to the SMP-30/CGR1 family.</text>
</comment>
<evidence type="ECO:0000256" key="2">
    <source>
        <dbReference type="PIRSR" id="PIRSR605511-1"/>
    </source>
</evidence>
<dbReference type="Gene3D" id="2.120.10.30">
    <property type="entry name" value="TolB, C-terminal domain"/>
    <property type="match status" value="1"/>
</dbReference>
<keyword evidence="3" id="KW-0479">Metal-binding</keyword>
<keyword evidence="6" id="KW-1185">Reference proteome</keyword>
<proteinExistence type="inferred from homology"/>
<keyword evidence="3" id="KW-0862">Zinc</keyword>
<evidence type="ECO:0000259" key="4">
    <source>
        <dbReference type="Pfam" id="PF08450"/>
    </source>
</evidence>
<dbReference type="PROSITE" id="PS51257">
    <property type="entry name" value="PROKAR_LIPOPROTEIN"/>
    <property type="match status" value="1"/>
</dbReference>
<dbReference type="EMBL" id="VNIA01000003">
    <property type="protein sequence ID" value="TYP98185.1"/>
    <property type="molecule type" value="Genomic_DNA"/>
</dbReference>
<reference evidence="5 6" key="1">
    <citation type="submission" date="2019-07" db="EMBL/GenBank/DDBJ databases">
        <title>Genomic Encyclopedia of Type Strains, Phase IV (KMG-IV): sequencing the most valuable type-strain genomes for metagenomic binning, comparative biology and taxonomic classification.</title>
        <authorList>
            <person name="Goeker M."/>
        </authorList>
    </citation>
    <scope>NUCLEOTIDE SEQUENCE [LARGE SCALE GENOMIC DNA]</scope>
    <source>
        <strain evidence="5 6">DSM 18961</strain>
    </source>
</reference>
<feature type="binding site" evidence="3">
    <location>
        <position position="46"/>
    </location>
    <ligand>
        <name>a divalent metal cation</name>
        <dbReference type="ChEBI" id="CHEBI:60240"/>
    </ligand>
</feature>
<dbReference type="InterPro" id="IPR011042">
    <property type="entry name" value="6-blade_b-propeller_TolB-like"/>
</dbReference>
<feature type="binding site" evidence="3">
    <location>
        <position position="149"/>
    </location>
    <ligand>
        <name>substrate</name>
    </ligand>
</feature>
<dbReference type="GO" id="GO:0004341">
    <property type="term" value="F:gluconolactonase activity"/>
    <property type="evidence" value="ECO:0007669"/>
    <property type="project" value="TreeGrafter"/>
</dbReference>
<evidence type="ECO:0000256" key="3">
    <source>
        <dbReference type="PIRSR" id="PIRSR605511-2"/>
    </source>
</evidence>
<dbReference type="PANTHER" id="PTHR10907">
    <property type="entry name" value="REGUCALCIN"/>
    <property type="match status" value="1"/>
</dbReference>
<name>A0A5S5DR29_9FLAO</name>
<comment type="cofactor">
    <cofactor evidence="3">
        <name>Zn(2+)</name>
        <dbReference type="ChEBI" id="CHEBI:29105"/>
    </cofactor>
    <text evidence="3">Binds 1 divalent metal cation per subunit.</text>
</comment>
<dbReference type="PRINTS" id="PR01790">
    <property type="entry name" value="SMP30FAMILY"/>
</dbReference>
<dbReference type="GO" id="GO:0019853">
    <property type="term" value="P:L-ascorbic acid biosynthetic process"/>
    <property type="evidence" value="ECO:0007669"/>
    <property type="project" value="TreeGrafter"/>
</dbReference>
<dbReference type="InterPro" id="IPR013658">
    <property type="entry name" value="SGL"/>
</dbReference>
<evidence type="ECO:0000256" key="1">
    <source>
        <dbReference type="ARBA" id="ARBA00008853"/>
    </source>
</evidence>
<feature type="active site" description="Proton donor/acceptor" evidence="2">
    <location>
        <position position="227"/>
    </location>
</feature>
<sequence>MKHTHLIIILLIFTSCTIKKKNESTKNNSFNQVAELEYQIEAELGEGAFWNYKTQELLWIDIEGKKLHAYSPKTKRDKTLSMPSRPGTVVPVNDSEMMVALEDGIHSVNLKTGVHKLFSDMSADLLGSRLNDGKCDPNGRLWVGSMHMEQLANKAKLFMVNASGSYTTKIDSVTISNGIVWTSDKKTMYYIDTPISQIKAYDYNNETGSISNEKVAVQIPETLGYPDGMTIDEEDMLWVGMWNGNTVIRFNPITGKVDRKIEVPAHNISSCAFGGENFDTLYITTARVDMTDDELKKYPLSGSIFKVIPGVKGVKSTFFKQKNNL</sequence>
<feature type="binding site" evidence="3">
    <location>
        <position position="177"/>
    </location>
    <ligand>
        <name>a divalent metal cation</name>
        <dbReference type="ChEBI" id="CHEBI:60240"/>
    </ligand>
</feature>
<dbReference type="AlphaFoldDB" id="A0A5S5DR29"/>
<organism evidence="5 6">
    <name type="scientific">Tenacibaculum adriaticum</name>
    <dbReference type="NCBI Taxonomy" id="413713"/>
    <lineage>
        <taxon>Bacteria</taxon>
        <taxon>Pseudomonadati</taxon>
        <taxon>Bacteroidota</taxon>
        <taxon>Flavobacteriia</taxon>
        <taxon>Flavobacteriales</taxon>
        <taxon>Flavobacteriaceae</taxon>
        <taxon>Tenacibaculum</taxon>
    </lineage>
</organism>
<dbReference type="OrthoDB" id="2633250at2"/>
<evidence type="ECO:0000313" key="6">
    <source>
        <dbReference type="Proteomes" id="UP000323136"/>
    </source>
</evidence>
<dbReference type="InterPro" id="IPR005511">
    <property type="entry name" value="SMP-30"/>
</dbReference>
<dbReference type="GO" id="GO:0005509">
    <property type="term" value="F:calcium ion binding"/>
    <property type="evidence" value="ECO:0007669"/>
    <property type="project" value="TreeGrafter"/>
</dbReference>
<dbReference type="PANTHER" id="PTHR10907:SF47">
    <property type="entry name" value="REGUCALCIN"/>
    <property type="match status" value="1"/>
</dbReference>
<feature type="binding site" evidence="3">
    <location>
        <position position="227"/>
    </location>
    <ligand>
        <name>a divalent metal cation</name>
        <dbReference type="ChEBI" id="CHEBI:60240"/>
    </ligand>
</feature>
<evidence type="ECO:0000313" key="5">
    <source>
        <dbReference type="EMBL" id="TYP98185.1"/>
    </source>
</evidence>
<accession>A0A5S5DR29</accession>
<dbReference type="SUPFAM" id="SSF63829">
    <property type="entry name" value="Calcium-dependent phosphotriesterase"/>
    <property type="match status" value="1"/>
</dbReference>